<feature type="region of interest" description="Disordered" evidence="1">
    <location>
        <begin position="262"/>
        <end position="284"/>
    </location>
</feature>
<sequence length="377" mass="42374">MTFEVENITGREPLVDYPWRSEVDRLLNWLLDKDSHIQAFCFDLIMSSAYIDATSGIEKSIEQCNKINGKYNSHLGFINLCSPCYTNSEKWSYQKAVKPQSGALGKLSSEVILRFIEKLYPQLTEVIAVGGTEAADAVLKHKTGMVILAEVKSAPLLTYPFLFTAPESCLKGDHEKLVITNSQLRACDSAIFLHGLGPVNLGKVGGDLWPFKPLVNFLIDKDNMPTIQKCIDEWLSAREAYSNKDRQNKMYYLANASGSPPKIAKDRDGWPKKESISDSKTSAGMDRTDDIKKGIYQSLKIGTHLKDEPSIKTAIISNLPAYRHGKEYVNPFIDMLWGLDEDIMELSGQKAILSDNLRRAFDFIITLEEPILRDIKL</sequence>
<comment type="caution">
    <text evidence="2">The sequence shown here is derived from an EMBL/GenBank/DDBJ whole genome shotgun (WGS) entry which is preliminary data.</text>
</comment>
<protein>
    <submittedName>
        <fullName evidence="2">Uncharacterized protein</fullName>
    </submittedName>
</protein>
<organism evidence="2 3">
    <name type="scientific">Shewanella colwelliana</name>
    <name type="common">Alteromonas colwelliana</name>
    <dbReference type="NCBI Taxonomy" id="23"/>
    <lineage>
        <taxon>Bacteria</taxon>
        <taxon>Pseudomonadati</taxon>
        <taxon>Pseudomonadota</taxon>
        <taxon>Gammaproteobacteria</taxon>
        <taxon>Alteromonadales</taxon>
        <taxon>Shewanellaceae</taxon>
        <taxon>Shewanella</taxon>
    </lineage>
</organism>
<evidence type="ECO:0000256" key="1">
    <source>
        <dbReference type="SAM" id="MobiDB-lite"/>
    </source>
</evidence>
<proteinExistence type="predicted"/>
<evidence type="ECO:0000313" key="2">
    <source>
        <dbReference type="EMBL" id="GIU37178.1"/>
    </source>
</evidence>
<dbReference type="Proteomes" id="UP000773469">
    <property type="component" value="Unassembled WGS sequence"/>
</dbReference>
<evidence type="ECO:0000313" key="3">
    <source>
        <dbReference type="Proteomes" id="UP000773469"/>
    </source>
</evidence>
<name>A0ABQ4NWL0_SHECO</name>
<dbReference type="EMBL" id="BPEU01000004">
    <property type="protein sequence ID" value="GIU37178.1"/>
    <property type="molecule type" value="Genomic_DNA"/>
</dbReference>
<reference evidence="2 3" key="1">
    <citation type="submission" date="2021-05" db="EMBL/GenBank/DDBJ databases">
        <title>Molecular characterization for Shewanella algae harboring chromosomal blaOXA-55-like strains isolated from clinical and environment sample.</title>
        <authorList>
            <person name="Ohama Y."/>
            <person name="Aoki K."/>
            <person name="Harada S."/>
            <person name="Moriya K."/>
            <person name="Ishii Y."/>
            <person name="Tateda K."/>
        </authorList>
    </citation>
    <scope>NUCLEOTIDE SEQUENCE [LARGE SCALE GENOMIC DNA]</scope>
    <source>
        <strain evidence="2 3">MBTL60-118</strain>
    </source>
</reference>
<feature type="compositionally biased region" description="Basic and acidic residues" evidence="1">
    <location>
        <begin position="263"/>
        <end position="277"/>
    </location>
</feature>
<gene>
    <name evidence="2" type="ORF">TUM3794_07500</name>
</gene>
<dbReference type="RefSeq" id="WP_220756379.1">
    <property type="nucleotide sequence ID" value="NZ_BPEU01000004.1"/>
</dbReference>
<accession>A0ABQ4NWL0</accession>
<keyword evidence="3" id="KW-1185">Reference proteome</keyword>